<name>A0A837DBU6_9PSEU</name>
<evidence type="ECO:0000313" key="2">
    <source>
        <dbReference type="Proteomes" id="UP000030848"/>
    </source>
</evidence>
<comment type="caution">
    <text evidence="1">The sequence shown here is derived from an EMBL/GenBank/DDBJ whole genome shotgun (WGS) entry which is preliminary data.</text>
</comment>
<sequence>MFGVRRDPAVCFIDSGFFAVSFCSCSIFPLTPKWCRRYAVRPYESGDVVPFSPRGVTVEARQDEHAQFSPFAERSI</sequence>
<dbReference type="AlphaFoldDB" id="A0A837DBU6"/>
<reference evidence="1 2" key="1">
    <citation type="submission" date="2014-10" db="EMBL/GenBank/DDBJ databases">
        <title>Genome sequence of Micropolyspora internatus JCM3315.</title>
        <authorList>
            <person name="Shin S.-K."/>
            <person name="Yi H."/>
        </authorList>
    </citation>
    <scope>NUCLEOTIDE SEQUENCE [LARGE SCALE GENOMIC DNA]</scope>
    <source>
        <strain evidence="1 2">JCM 3315</strain>
    </source>
</reference>
<gene>
    <name evidence="1" type="ORF">MINT15_05860</name>
</gene>
<dbReference type="PROSITE" id="PS51257">
    <property type="entry name" value="PROKAR_LIPOPROTEIN"/>
    <property type="match status" value="1"/>
</dbReference>
<evidence type="ECO:0000313" key="1">
    <source>
        <dbReference type="EMBL" id="KHF45369.1"/>
    </source>
</evidence>
<proteinExistence type="predicted"/>
<protein>
    <submittedName>
        <fullName evidence="1">Uncharacterized protein</fullName>
    </submittedName>
</protein>
<dbReference type="Proteomes" id="UP000030848">
    <property type="component" value="Unassembled WGS sequence"/>
</dbReference>
<accession>A0A837DBU6</accession>
<dbReference type="EMBL" id="JRZE01000002">
    <property type="protein sequence ID" value="KHF45369.1"/>
    <property type="molecule type" value="Genomic_DNA"/>
</dbReference>
<organism evidence="1 2">
    <name type="scientific">Saccharomonospora viridis</name>
    <dbReference type="NCBI Taxonomy" id="1852"/>
    <lineage>
        <taxon>Bacteria</taxon>
        <taxon>Bacillati</taxon>
        <taxon>Actinomycetota</taxon>
        <taxon>Actinomycetes</taxon>
        <taxon>Pseudonocardiales</taxon>
        <taxon>Pseudonocardiaceae</taxon>
        <taxon>Saccharomonospora</taxon>
    </lineage>
</organism>